<reference evidence="2 3" key="1">
    <citation type="submission" date="2015-07" db="EMBL/GenBank/DDBJ databases">
        <title>Genome sequence of Ornatilinea apprima DSM 23815.</title>
        <authorList>
            <person name="Hemp J."/>
            <person name="Ward L.M."/>
            <person name="Pace L.A."/>
            <person name="Fischer W.W."/>
        </authorList>
    </citation>
    <scope>NUCLEOTIDE SEQUENCE [LARGE SCALE GENOMIC DNA]</scope>
    <source>
        <strain evidence="2 3">P3M-1</strain>
    </source>
</reference>
<evidence type="ECO:0000256" key="1">
    <source>
        <dbReference type="SAM" id="MobiDB-lite"/>
    </source>
</evidence>
<sequence length="124" mass="14182">MSENPNPDLSDELRQFGQSLKNFFKSAWESQERQQIQNEIEHSLDEVARALNQAADDFTQSRQGQQLKAEFDDLKQRVESGELSDKIQNDLKNTLRQVTQELDQAASRWSQPSSAGDESEQQPS</sequence>
<dbReference type="Proteomes" id="UP000050417">
    <property type="component" value="Unassembled WGS sequence"/>
</dbReference>
<gene>
    <name evidence="2" type="ORF">ADN00_12350</name>
</gene>
<feature type="region of interest" description="Disordered" evidence="1">
    <location>
        <begin position="98"/>
        <end position="124"/>
    </location>
</feature>
<feature type="compositionally biased region" description="Polar residues" evidence="1">
    <location>
        <begin position="98"/>
        <end position="116"/>
    </location>
</feature>
<dbReference type="STRING" id="1134406.ADN00_12350"/>
<organism evidence="2 3">
    <name type="scientific">Ornatilinea apprima</name>
    <dbReference type="NCBI Taxonomy" id="1134406"/>
    <lineage>
        <taxon>Bacteria</taxon>
        <taxon>Bacillati</taxon>
        <taxon>Chloroflexota</taxon>
        <taxon>Anaerolineae</taxon>
        <taxon>Anaerolineales</taxon>
        <taxon>Anaerolineaceae</taxon>
        <taxon>Ornatilinea</taxon>
    </lineage>
</organism>
<comment type="caution">
    <text evidence="2">The sequence shown here is derived from an EMBL/GenBank/DDBJ whole genome shotgun (WGS) entry which is preliminary data.</text>
</comment>
<protein>
    <submittedName>
        <fullName evidence="2">Uncharacterized protein</fullName>
    </submittedName>
</protein>
<accession>A0A0P6X192</accession>
<evidence type="ECO:0000313" key="2">
    <source>
        <dbReference type="EMBL" id="KPL76123.1"/>
    </source>
</evidence>
<dbReference type="AlphaFoldDB" id="A0A0P6X192"/>
<dbReference type="EMBL" id="LGCL01000026">
    <property type="protein sequence ID" value="KPL76123.1"/>
    <property type="molecule type" value="Genomic_DNA"/>
</dbReference>
<proteinExistence type="predicted"/>
<keyword evidence="3" id="KW-1185">Reference proteome</keyword>
<dbReference type="RefSeq" id="WP_075063320.1">
    <property type="nucleotide sequence ID" value="NZ_LGCL01000026.1"/>
</dbReference>
<name>A0A0P6X192_9CHLR</name>
<evidence type="ECO:0000313" key="3">
    <source>
        <dbReference type="Proteomes" id="UP000050417"/>
    </source>
</evidence>